<keyword evidence="1" id="KW-1133">Transmembrane helix</keyword>
<evidence type="ECO:0000256" key="1">
    <source>
        <dbReference type="SAM" id="Phobius"/>
    </source>
</evidence>
<accession>A0ABX1D1C4</accession>
<proteinExistence type="predicted"/>
<dbReference type="EMBL" id="JAAVJR010000065">
    <property type="protein sequence ID" value="NJW54291.1"/>
    <property type="molecule type" value="Genomic_DNA"/>
</dbReference>
<dbReference type="RefSeq" id="WP_168025270.1">
    <property type="nucleotide sequence ID" value="NZ_JAAVJR010000065.1"/>
</dbReference>
<organism evidence="3 4">
    <name type="scientific">Salinimicrobium oceani</name>
    <dbReference type="NCBI Taxonomy" id="2722702"/>
    <lineage>
        <taxon>Bacteria</taxon>
        <taxon>Pseudomonadati</taxon>
        <taxon>Bacteroidota</taxon>
        <taxon>Flavobacteriia</taxon>
        <taxon>Flavobacteriales</taxon>
        <taxon>Flavobacteriaceae</taxon>
        <taxon>Salinimicrobium</taxon>
    </lineage>
</organism>
<feature type="transmembrane region" description="Helical" evidence="1">
    <location>
        <begin position="64"/>
        <end position="83"/>
    </location>
</feature>
<evidence type="ECO:0000313" key="3">
    <source>
        <dbReference type="EMBL" id="NJW54291.1"/>
    </source>
</evidence>
<evidence type="ECO:0000259" key="2">
    <source>
        <dbReference type="Pfam" id="PF03779"/>
    </source>
</evidence>
<keyword evidence="1" id="KW-0472">Membrane</keyword>
<gene>
    <name evidence="3" type="ORF">HC175_15380</name>
</gene>
<protein>
    <recommendedName>
        <fullName evidence="2">SPW repeat-containing integral membrane domain-containing protein</fullName>
    </recommendedName>
</protein>
<feature type="transmembrane region" description="Helical" evidence="1">
    <location>
        <begin position="89"/>
        <end position="106"/>
    </location>
</feature>
<name>A0ABX1D1C4_9FLAO</name>
<dbReference type="Proteomes" id="UP000703674">
    <property type="component" value="Unassembled WGS sequence"/>
</dbReference>
<dbReference type="InterPro" id="IPR005530">
    <property type="entry name" value="SPW"/>
</dbReference>
<dbReference type="Pfam" id="PF03779">
    <property type="entry name" value="SPW"/>
    <property type="match status" value="1"/>
</dbReference>
<comment type="caution">
    <text evidence="3">The sequence shown here is derived from an EMBL/GenBank/DDBJ whole genome shotgun (WGS) entry which is preliminary data.</text>
</comment>
<feature type="transmembrane region" description="Helical" evidence="1">
    <location>
        <begin position="31"/>
        <end position="52"/>
    </location>
</feature>
<keyword evidence="1" id="KW-0812">Transmembrane</keyword>
<feature type="domain" description="SPW repeat-containing integral membrane" evidence="2">
    <location>
        <begin position="7"/>
        <end position="105"/>
    </location>
</feature>
<evidence type="ECO:0000313" key="4">
    <source>
        <dbReference type="Proteomes" id="UP000703674"/>
    </source>
</evidence>
<sequence>MISTKTHGIIDYLMGVLLILLPFILDFPGGAATWLPIVLGAGTIVYSLITDYELGVAHILSMKIHLGIDLVAGILLIAAPWLFGFDGEVFWPFVILGAFEVVASLMTEKRAHTAEPAPR</sequence>
<keyword evidence="4" id="KW-1185">Reference proteome</keyword>
<feature type="transmembrane region" description="Helical" evidence="1">
    <location>
        <begin position="9"/>
        <end position="25"/>
    </location>
</feature>
<reference evidence="3 4" key="1">
    <citation type="submission" date="2020-03" db="EMBL/GenBank/DDBJ databases">
        <title>Salinimicrobium sp. nov, isolated from SCS.</title>
        <authorList>
            <person name="Cao W.R."/>
        </authorList>
    </citation>
    <scope>NUCLEOTIDE SEQUENCE [LARGE SCALE GENOMIC DNA]</scope>
    <source>
        <strain evidence="4">J15B91</strain>
    </source>
</reference>